<comment type="similarity">
    <text evidence="2">Belongs to the thiamine-monophosphate kinase family.</text>
</comment>
<name>A0A269XXI2_9PROT</name>
<keyword evidence="2 5" id="KW-0418">Kinase</keyword>
<dbReference type="InterPro" id="IPR010918">
    <property type="entry name" value="PurM-like_C_dom"/>
</dbReference>
<evidence type="ECO:0000256" key="2">
    <source>
        <dbReference type="HAMAP-Rule" id="MF_02128"/>
    </source>
</evidence>
<dbReference type="GO" id="GO:0009228">
    <property type="term" value="P:thiamine biosynthetic process"/>
    <property type="evidence" value="ECO:0007669"/>
    <property type="project" value="UniProtKB-KW"/>
</dbReference>
<comment type="pathway">
    <text evidence="2">Cofactor biosynthesis; thiamine diphosphate biosynthesis; thiamine diphosphate from thiamine phosphate: step 1/1.</text>
</comment>
<comment type="miscellaneous">
    <text evidence="2">Reaction mechanism of ThiL seems to utilize a direct, inline transfer of the gamma-phosphate of ATP to TMP rather than a phosphorylated enzyme intermediate.</text>
</comment>
<keyword evidence="1 2" id="KW-0784">Thiamine biosynthesis</keyword>
<evidence type="ECO:0000256" key="1">
    <source>
        <dbReference type="ARBA" id="ARBA00022977"/>
    </source>
</evidence>
<comment type="caution">
    <text evidence="2">Lacks conserved residue(s) required for the propagation of feature annotation.</text>
</comment>
<feature type="binding site" evidence="2">
    <location>
        <position position="55"/>
    </location>
    <ligand>
        <name>Mg(2+)</name>
        <dbReference type="ChEBI" id="CHEBI:18420"/>
        <label>2</label>
    </ligand>
</feature>
<feature type="binding site" evidence="2">
    <location>
        <position position="83"/>
    </location>
    <ligand>
        <name>Mg(2+)</name>
        <dbReference type="ChEBI" id="CHEBI:18420"/>
        <label>3</label>
    </ligand>
</feature>
<dbReference type="InterPro" id="IPR016188">
    <property type="entry name" value="PurM-like_N"/>
</dbReference>
<feature type="binding site" evidence="2">
    <location>
        <position position="83"/>
    </location>
    <ligand>
        <name>Mg(2+)</name>
        <dbReference type="ChEBI" id="CHEBI:18420"/>
        <label>2</label>
    </ligand>
</feature>
<proteinExistence type="inferred from homology"/>
<dbReference type="PANTHER" id="PTHR30270">
    <property type="entry name" value="THIAMINE-MONOPHOSPHATE KINASE"/>
    <property type="match status" value="1"/>
</dbReference>
<evidence type="ECO:0000313" key="6">
    <source>
        <dbReference type="Proteomes" id="UP000216151"/>
    </source>
</evidence>
<dbReference type="AlphaFoldDB" id="A0A269XXI2"/>
<gene>
    <name evidence="2" type="primary">thiL</name>
    <name evidence="5" type="ORF">B8X00_08455</name>
</gene>
<dbReference type="EMBL" id="NCXK01000009">
    <property type="protein sequence ID" value="PAK78004.1"/>
    <property type="molecule type" value="Genomic_DNA"/>
</dbReference>
<dbReference type="PIRSF" id="PIRSF005303">
    <property type="entry name" value="Thiam_monoph_kin"/>
    <property type="match status" value="1"/>
</dbReference>
<dbReference type="OrthoDB" id="9802811at2"/>
<keyword evidence="2" id="KW-0067">ATP-binding</keyword>
<dbReference type="Proteomes" id="UP000216151">
    <property type="component" value="Unassembled WGS sequence"/>
</dbReference>
<evidence type="ECO:0000259" key="4">
    <source>
        <dbReference type="Pfam" id="PF02769"/>
    </source>
</evidence>
<keyword evidence="2" id="KW-0460">Magnesium</keyword>
<feature type="binding site" evidence="2">
    <location>
        <position position="157"/>
    </location>
    <ligand>
        <name>ATP</name>
        <dbReference type="ChEBI" id="CHEBI:30616"/>
    </ligand>
</feature>
<feature type="binding site" evidence="2">
    <location>
        <position position="38"/>
    </location>
    <ligand>
        <name>Mg(2+)</name>
        <dbReference type="ChEBI" id="CHEBI:18420"/>
        <label>3</label>
    </ligand>
</feature>
<dbReference type="Gene3D" id="3.30.1330.10">
    <property type="entry name" value="PurM-like, N-terminal domain"/>
    <property type="match status" value="1"/>
</dbReference>
<accession>A0A269XXI2</accession>
<dbReference type="PANTHER" id="PTHR30270:SF0">
    <property type="entry name" value="THIAMINE-MONOPHOSPHATE KINASE"/>
    <property type="match status" value="1"/>
</dbReference>
<dbReference type="Pfam" id="PF02769">
    <property type="entry name" value="AIRS_C"/>
    <property type="match status" value="1"/>
</dbReference>
<evidence type="ECO:0000259" key="3">
    <source>
        <dbReference type="Pfam" id="PF00586"/>
    </source>
</evidence>
<comment type="caution">
    <text evidence="5">The sequence shown here is derived from an EMBL/GenBank/DDBJ whole genome shotgun (WGS) entry which is preliminary data.</text>
</comment>
<dbReference type="GO" id="GO:0009030">
    <property type="term" value="F:thiamine-phosphate kinase activity"/>
    <property type="evidence" value="ECO:0007669"/>
    <property type="project" value="UniProtKB-UniRule"/>
</dbReference>
<feature type="binding site" evidence="2">
    <location>
        <position position="131"/>
    </location>
    <ligand>
        <name>Mg(2+)</name>
        <dbReference type="ChEBI" id="CHEBI:18420"/>
        <label>1</label>
    </ligand>
</feature>
<sequence>MTAPPSPQPKTDLPPEFAFIRRHFLALAGPAALNLQDDAAVFSPPQGREMVMAVDAMVENVHFLPTDPPDTIGRKLLRCNLSDLAAMGSRPEGWLLAFARPPHITDAWVEQFCAGLAQDQARFGLSLMGGDTTSTSGPLVLSLTIVGSVLPGQAIQRCGARAGDGLWVSGTIGDGALGLRVLQGVEPPLADPTGHLAERYRLPQPRIGLPLHGLASAAMDVSDGLVQDAGHLARENALHVRIQADQVPLSAAARALGPAWQEVCLTGGDDYEILFAVPPEREHQLLSCPSLPTPYGVVPVTRIGQFEAGVPGVSVMDGAGQPMHFKAKGWSHL</sequence>
<dbReference type="Pfam" id="PF00586">
    <property type="entry name" value="AIRS"/>
    <property type="match status" value="1"/>
</dbReference>
<dbReference type="InterPro" id="IPR036676">
    <property type="entry name" value="PurM-like_C_sf"/>
</dbReference>
<evidence type="ECO:0000313" key="5">
    <source>
        <dbReference type="EMBL" id="PAK78004.1"/>
    </source>
</evidence>
<feature type="domain" description="PurM-like N-terminal" evidence="3">
    <location>
        <begin position="37"/>
        <end position="149"/>
    </location>
</feature>
<dbReference type="InterPro" id="IPR036921">
    <property type="entry name" value="PurM-like_N_sf"/>
</dbReference>
<reference evidence="5 6" key="1">
    <citation type="submission" date="2017-04" db="EMBL/GenBank/DDBJ databases">
        <title>Kefir bacterial isolates.</title>
        <authorList>
            <person name="Kim Y."/>
            <person name="Blasche S."/>
            <person name="Patil K.R."/>
        </authorList>
    </citation>
    <scope>NUCLEOTIDE SEQUENCE [LARGE SCALE GENOMIC DNA]</scope>
    <source>
        <strain evidence="5 6">KR</strain>
    </source>
</reference>
<dbReference type="SUPFAM" id="SSF56042">
    <property type="entry name" value="PurM C-terminal domain-like"/>
    <property type="match status" value="1"/>
</dbReference>
<feature type="binding site" evidence="2">
    <location>
        <position position="330"/>
    </location>
    <ligand>
        <name>substrate</name>
    </ligand>
</feature>
<dbReference type="GO" id="GO:0000287">
    <property type="term" value="F:magnesium ion binding"/>
    <property type="evidence" value="ECO:0007669"/>
    <property type="project" value="UniProtKB-UniRule"/>
</dbReference>
<feature type="binding site" evidence="2">
    <location>
        <position position="62"/>
    </location>
    <ligand>
        <name>substrate</name>
    </ligand>
</feature>
<organism evidence="5 6">
    <name type="scientific">Acetobacter fabarum</name>
    <dbReference type="NCBI Taxonomy" id="483199"/>
    <lineage>
        <taxon>Bacteria</taxon>
        <taxon>Pseudomonadati</taxon>
        <taxon>Pseudomonadota</taxon>
        <taxon>Alphaproteobacteria</taxon>
        <taxon>Acetobacterales</taxon>
        <taxon>Acetobacteraceae</taxon>
        <taxon>Acetobacter</taxon>
    </lineage>
</organism>
<dbReference type="InterPro" id="IPR006283">
    <property type="entry name" value="ThiL-like"/>
</dbReference>
<keyword evidence="2" id="KW-0479">Metal-binding</keyword>
<feature type="binding site" evidence="2">
    <location>
        <position position="223"/>
    </location>
    <ligand>
        <name>Mg(2+)</name>
        <dbReference type="ChEBI" id="CHEBI:18420"/>
        <label>5</label>
    </ligand>
</feature>
<feature type="binding site" evidence="2">
    <location>
        <begin position="130"/>
        <end position="131"/>
    </location>
    <ligand>
        <name>ATP</name>
        <dbReference type="ChEBI" id="CHEBI:30616"/>
    </ligand>
</feature>
<feature type="binding site" evidence="2">
    <location>
        <position position="220"/>
    </location>
    <ligand>
        <name>Mg(2+)</name>
        <dbReference type="ChEBI" id="CHEBI:18420"/>
        <label>3</label>
    </ligand>
</feature>
<dbReference type="HAMAP" id="MF_02128">
    <property type="entry name" value="TMP_kinase"/>
    <property type="match status" value="1"/>
</dbReference>
<feature type="binding site" evidence="2">
    <location>
        <position position="269"/>
    </location>
    <ligand>
        <name>substrate</name>
    </ligand>
</feature>
<dbReference type="NCBIfam" id="TIGR01379">
    <property type="entry name" value="thiL"/>
    <property type="match status" value="1"/>
</dbReference>
<dbReference type="GO" id="GO:0005524">
    <property type="term" value="F:ATP binding"/>
    <property type="evidence" value="ECO:0007669"/>
    <property type="project" value="UniProtKB-UniRule"/>
</dbReference>
<dbReference type="RefSeq" id="WP_095349824.1">
    <property type="nucleotide sequence ID" value="NZ_JBDNMF010000057.1"/>
</dbReference>
<keyword evidence="6" id="KW-1185">Reference proteome</keyword>
<dbReference type="CDD" id="cd02194">
    <property type="entry name" value="ThiL"/>
    <property type="match status" value="1"/>
</dbReference>
<comment type="function">
    <text evidence="2">Catalyzes the ATP-dependent phosphorylation of thiamine-monophosphate (TMP) to form thiamine-pyrophosphate (TPP), the active form of vitamin B1.</text>
</comment>
<feature type="binding site" evidence="2">
    <location>
        <position position="55"/>
    </location>
    <ligand>
        <name>Mg(2+)</name>
        <dbReference type="ChEBI" id="CHEBI:18420"/>
        <label>1</label>
    </ligand>
</feature>
<dbReference type="GO" id="GO:0009229">
    <property type="term" value="P:thiamine diphosphate biosynthetic process"/>
    <property type="evidence" value="ECO:0007669"/>
    <property type="project" value="UniProtKB-UniRule"/>
</dbReference>
<feature type="binding site" evidence="2">
    <location>
        <position position="222"/>
    </location>
    <ligand>
        <name>ATP</name>
        <dbReference type="ChEBI" id="CHEBI:30616"/>
    </ligand>
</feature>
<dbReference type="EC" id="2.7.4.16" evidence="2"/>
<dbReference type="UniPathway" id="UPA00060">
    <property type="reaction ID" value="UER00142"/>
</dbReference>
<keyword evidence="2" id="KW-0547">Nucleotide-binding</keyword>
<feature type="binding site" evidence="2">
    <location>
        <position position="38"/>
    </location>
    <ligand>
        <name>Mg(2+)</name>
        <dbReference type="ChEBI" id="CHEBI:18420"/>
        <label>4</label>
    </ligand>
</feature>
<feature type="domain" description="PurM-like C-terminal" evidence="4">
    <location>
        <begin position="161"/>
        <end position="308"/>
    </location>
</feature>
<feature type="binding site" evidence="2">
    <location>
        <position position="83"/>
    </location>
    <ligand>
        <name>Mg(2+)</name>
        <dbReference type="ChEBI" id="CHEBI:18420"/>
        <label>4</label>
    </ligand>
</feature>
<keyword evidence="2" id="KW-0808">Transferase</keyword>
<dbReference type="SUPFAM" id="SSF55326">
    <property type="entry name" value="PurM N-terminal domain-like"/>
    <property type="match status" value="1"/>
</dbReference>
<protein>
    <recommendedName>
        <fullName evidence="2">Thiamine-monophosphate kinase</fullName>
        <shortName evidence="2">TMP kinase</shortName>
        <shortName evidence="2">Thiamine-phosphate kinase</shortName>
        <ecNumber evidence="2">2.7.4.16</ecNumber>
    </recommendedName>
</protein>
<comment type="catalytic activity">
    <reaction evidence="2">
        <text>thiamine phosphate + ATP = thiamine diphosphate + ADP</text>
        <dbReference type="Rhea" id="RHEA:15913"/>
        <dbReference type="ChEBI" id="CHEBI:30616"/>
        <dbReference type="ChEBI" id="CHEBI:37575"/>
        <dbReference type="ChEBI" id="CHEBI:58937"/>
        <dbReference type="ChEBI" id="CHEBI:456216"/>
        <dbReference type="EC" id="2.7.4.16"/>
    </reaction>
</comment>
<dbReference type="Gene3D" id="3.90.650.10">
    <property type="entry name" value="PurM-like C-terminal domain"/>
    <property type="match status" value="1"/>
</dbReference>